<sequence>MCIQLQRDGRDPSVRKPSRETGSGRASALRDAHTEYPEKMRGFGESATGCCSDVFGEKCRSNKREI</sequence>
<keyword evidence="3" id="KW-1185">Reference proteome</keyword>
<name>A0A4Z2JDE6_9TELE</name>
<comment type="caution">
    <text evidence="2">The sequence shown here is derived from an EMBL/GenBank/DDBJ whole genome shotgun (WGS) entry which is preliminary data.</text>
</comment>
<dbReference type="EMBL" id="SRLO01000006">
    <property type="protein sequence ID" value="TNN88249.1"/>
    <property type="molecule type" value="Genomic_DNA"/>
</dbReference>
<reference evidence="2 3" key="1">
    <citation type="submission" date="2019-03" db="EMBL/GenBank/DDBJ databases">
        <title>First draft genome of Liparis tanakae, snailfish: a comprehensive survey of snailfish specific genes.</title>
        <authorList>
            <person name="Kim W."/>
            <person name="Song I."/>
            <person name="Jeong J.-H."/>
            <person name="Kim D."/>
            <person name="Kim S."/>
            <person name="Ryu S."/>
            <person name="Song J.Y."/>
            <person name="Lee S.K."/>
        </authorList>
    </citation>
    <scope>NUCLEOTIDE SEQUENCE [LARGE SCALE GENOMIC DNA]</scope>
    <source>
        <tissue evidence="2">Muscle</tissue>
    </source>
</reference>
<protein>
    <submittedName>
        <fullName evidence="2">Uncharacterized protein</fullName>
    </submittedName>
</protein>
<evidence type="ECO:0000256" key="1">
    <source>
        <dbReference type="SAM" id="MobiDB-lite"/>
    </source>
</evidence>
<evidence type="ECO:0000313" key="3">
    <source>
        <dbReference type="Proteomes" id="UP000314294"/>
    </source>
</evidence>
<feature type="region of interest" description="Disordered" evidence="1">
    <location>
        <begin position="1"/>
        <end position="36"/>
    </location>
</feature>
<accession>A0A4Z2JDE6</accession>
<organism evidence="2 3">
    <name type="scientific">Liparis tanakae</name>
    <name type="common">Tanaka's snailfish</name>
    <dbReference type="NCBI Taxonomy" id="230148"/>
    <lineage>
        <taxon>Eukaryota</taxon>
        <taxon>Metazoa</taxon>
        <taxon>Chordata</taxon>
        <taxon>Craniata</taxon>
        <taxon>Vertebrata</taxon>
        <taxon>Euteleostomi</taxon>
        <taxon>Actinopterygii</taxon>
        <taxon>Neopterygii</taxon>
        <taxon>Teleostei</taxon>
        <taxon>Neoteleostei</taxon>
        <taxon>Acanthomorphata</taxon>
        <taxon>Eupercaria</taxon>
        <taxon>Perciformes</taxon>
        <taxon>Cottioidei</taxon>
        <taxon>Cottales</taxon>
        <taxon>Liparidae</taxon>
        <taxon>Liparis</taxon>
    </lineage>
</organism>
<evidence type="ECO:0000313" key="2">
    <source>
        <dbReference type="EMBL" id="TNN88249.1"/>
    </source>
</evidence>
<gene>
    <name evidence="2" type="ORF">EYF80_001465</name>
</gene>
<feature type="compositionally biased region" description="Basic and acidic residues" evidence="1">
    <location>
        <begin position="7"/>
        <end position="19"/>
    </location>
</feature>
<dbReference type="AlphaFoldDB" id="A0A4Z2JDE6"/>
<dbReference type="Proteomes" id="UP000314294">
    <property type="component" value="Unassembled WGS sequence"/>
</dbReference>
<proteinExistence type="predicted"/>